<dbReference type="AlphaFoldDB" id="A0A1J4KSK1"/>
<organism evidence="1 2">
    <name type="scientific">Tritrichomonas foetus</name>
    <dbReference type="NCBI Taxonomy" id="1144522"/>
    <lineage>
        <taxon>Eukaryota</taxon>
        <taxon>Metamonada</taxon>
        <taxon>Parabasalia</taxon>
        <taxon>Tritrichomonadida</taxon>
        <taxon>Tritrichomonadidae</taxon>
        <taxon>Tritrichomonas</taxon>
    </lineage>
</organism>
<sequence length="368" mass="42541">MTDFSSLFPLNVASKELLSARALNGLLGHCSCYSAIWRHFLIIFPKHGKPLLKSQVWMDTLASSREIYTQKFKKEQYAVSLMKARKDYQSSILTILGKAFLHTTGSFKSSELDKILRILYFFLDDDSDLDYMNSIIFLITRLYYQFDLESVQNRDKSPYSTLMDANFICHDICLCAQNLKDQLLSPFFKKGRTESMLKDFHKNHICFLIGQLDSASTERPPVEQILPIMNLYSTLFVTITQRKDINSVWSIIFSRFPDPTILHYFYAFAFLHTKQAVPEKVVPMSTFGVEIGKLLRPFDDNTEKNELLKASQRIDELIKLLQEDDGIKNREIVRNQATTIIQIARGTAHIEDLIPIPFISEFLSQFIK</sequence>
<name>A0A1J4KSK1_9EUKA</name>
<dbReference type="GeneID" id="94833079"/>
<dbReference type="Proteomes" id="UP000179807">
    <property type="component" value="Unassembled WGS sequence"/>
</dbReference>
<evidence type="ECO:0000313" key="2">
    <source>
        <dbReference type="Proteomes" id="UP000179807"/>
    </source>
</evidence>
<protein>
    <submittedName>
        <fullName evidence="1">Uncharacterized protein</fullName>
    </submittedName>
</protein>
<comment type="caution">
    <text evidence="1">The sequence shown here is derived from an EMBL/GenBank/DDBJ whole genome shotgun (WGS) entry which is preliminary data.</text>
</comment>
<proteinExistence type="predicted"/>
<reference evidence="1" key="1">
    <citation type="submission" date="2016-10" db="EMBL/GenBank/DDBJ databases">
        <authorList>
            <person name="Benchimol M."/>
            <person name="Almeida L.G."/>
            <person name="Vasconcelos A.T."/>
            <person name="Perreira-Neves A."/>
            <person name="Rosa I.A."/>
            <person name="Tasca T."/>
            <person name="Bogo M.R."/>
            <person name="de Souza W."/>
        </authorList>
    </citation>
    <scope>NUCLEOTIDE SEQUENCE [LARGE SCALE GENOMIC DNA]</scope>
    <source>
        <strain evidence="1">K</strain>
    </source>
</reference>
<accession>A0A1J4KSK1</accession>
<evidence type="ECO:0000313" key="1">
    <source>
        <dbReference type="EMBL" id="OHT14263.1"/>
    </source>
</evidence>
<dbReference type="RefSeq" id="XP_068367399.1">
    <property type="nucleotide sequence ID" value="XM_068498375.1"/>
</dbReference>
<dbReference type="VEuPathDB" id="TrichDB:TRFO_15424"/>
<gene>
    <name evidence="1" type="ORF">TRFO_15424</name>
</gene>
<dbReference type="EMBL" id="MLAK01000404">
    <property type="protein sequence ID" value="OHT14263.1"/>
    <property type="molecule type" value="Genomic_DNA"/>
</dbReference>
<keyword evidence="2" id="KW-1185">Reference proteome</keyword>